<dbReference type="InterPro" id="IPR036320">
    <property type="entry name" value="Glycosyl_Trfase_fam3_N_dom_sf"/>
</dbReference>
<reference evidence="7" key="1">
    <citation type="submission" date="2012-12" db="EMBL/GenBank/DDBJ databases">
        <authorList>
            <person name="Hellsten U."/>
            <person name="Grimwood J."/>
            <person name="Chapman J.A."/>
            <person name="Shapiro H."/>
            <person name="Aerts A."/>
            <person name="Otillar R.P."/>
            <person name="Terry A.Y."/>
            <person name="Boore J.L."/>
            <person name="Simakov O."/>
            <person name="Marletaz F."/>
            <person name="Cho S.-J."/>
            <person name="Edsinger-Gonzales E."/>
            <person name="Havlak P."/>
            <person name="Kuo D.-H."/>
            <person name="Larsson T."/>
            <person name="Lv J."/>
            <person name="Arendt D."/>
            <person name="Savage R."/>
            <person name="Osoegawa K."/>
            <person name="de Jong P."/>
            <person name="Lindberg D.R."/>
            <person name="Seaver E.C."/>
            <person name="Weisblat D.A."/>
            <person name="Putnam N.H."/>
            <person name="Grigoriev I.V."/>
            <person name="Rokhsar D.S."/>
        </authorList>
    </citation>
    <scope>NUCLEOTIDE SEQUENCE</scope>
    <source>
        <strain evidence="7">I ESC-2004</strain>
    </source>
</reference>
<dbReference type="InterPro" id="IPR035902">
    <property type="entry name" value="Nuc_phospho_transferase"/>
</dbReference>
<feature type="domain" description="Glycosyl transferase family 3" evidence="3">
    <location>
        <begin position="79"/>
        <end position="308"/>
    </location>
</feature>
<dbReference type="EMBL" id="AMQN01001077">
    <property type="status" value="NOT_ANNOTATED_CDS"/>
    <property type="molecule type" value="Genomic_DNA"/>
</dbReference>
<dbReference type="GO" id="GO:0004645">
    <property type="term" value="F:1,4-alpha-oligoglucan phosphorylase activity"/>
    <property type="evidence" value="ECO:0007669"/>
    <property type="project" value="InterPro"/>
</dbReference>
<gene>
    <name evidence="5" type="ORF">CAPTEDRAFT_138143</name>
</gene>
<evidence type="ECO:0000313" key="7">
    <source>
        <dbReference type="Proteomes" id="UP000014760"/>
    </source>
</evidence>
<accession>R7UY47</accession>
<keyword evidence="2" id="KW-0808">Transferase</keyword>
<dbReference type="HOGENOM" id="CLU_025040_0_2_1"/>
<evidence type="ECO:0000313" key="6">
    <source>
        <dbReference type="EnsemblMetazoa" id="CapteP138143"/>
    </source>
</evidence>
<keyword evidence="1" id="KW-0328">Glycosyltransferase</keyword>
<dbReference type="GO" id="GO:0016763">
    <property type="term" value="F:pentosyltransferase activity"/>
    <property type="evidence" value="ECO:0007669"/>
    <property type="project" value="UniProtKB-ARBA"/>
</dbReference>
<dbReference type="AlphaFoldDB" id="R7UY47"/>
<keyword evidence="7" id="KW-1185">Reference proteome</keyword>
<dbReference type="Gene3D" id="3.40.1030.10">
    <property type="entry name" value="Nucleoside phosphorylase/phosphoribosyltransferase catalytic domain"/>
    <property type="match status" value="1"/>
</dbReference>
<dbReference type="InterPro" id="IPR000053">
    <property type="entry name" value="Thymidine/pyrmidine_PPase"/>
</dbReference>
<dbReference type="STRING" id="283909.R7UY47"/>
<dbReference type="Pfam" id="PF02885">
    <property type="entry name" value="Glycos_trans_3N"/>
    <property type="match status" value="1"/>
</dbReference>
<evidence type="ECO:0000313" key="5">
    <source>
        <dbReference type="EMBL" id="ELU08361.1"/>
    </source>
</evidence>
<evidence type="ECO:0008006" key="8">
    <source>
        <dbReference type="Google" id="ProtNLM"/>
    </source>
</evidence>
<dbReference type="PANTHER" id="PTHR10515">
    <property type="entry name" value="THYMIDINE PHOSPHORYLASE"/>
    <property type="match status" value="1"/>
</dbReference>
<evidence type="ECO:0000256" key="1">
    <source>
        <dbReference type="ARBA" id="ARBA00022676"/>
    </source>
</evidence>
<dbReference type="EnsemblMetazoa" id="CapteT138143">
    <property type="protein sequence ID" value="CapteP138143"/>
    <property type="gene ID" value="CapteG138143"/>
</dbReference>
<dbReference type="PANTHER" id="PTHR10515:SF0">
    <property type="entry name" value="THYMIDINE PHOSPHORYLASE"/>
    <property type="match status" value="1"/>
</dbReference>
<evidence type="ECO:0000259" key="4">
    <source>
        <dbReference type="Pfam" id="PF02885"/>
    </source>
</evidence>
<sequence>MKFAILDILEKKRDGKELTWEEMQTIVQAAQLGNVHAAQLGAFLMACHLRGLNEGEVENLMRAMMFSGRLMKWPSEWKQKIVSLQSTGSTGNKAKLILAPAMAACGVKFPILSARGYDAIGGILDKLRTIPGFSGIKSVKEIEQLLEDVGCCVVQQPSDIAPAEGVIRDMAAIAGTSDNDAFKEACMIARVAALKLHAIVIDIPYGAGEWVKTKEEAMSMAANLDRLRSILGIKIKVLVTAVDWPVGTMMGQSLEISEAMRCLSMCGPPDLHDLVIKLGGHLLHEAGVADTPEAGQQRVHRVIRDGKAKKMFEKMLKAQGVDKSDLKSLMKARKDPNNMSSVLPVANYFTHLSSGDKCGLYGSLSYVAY</sequence>
<dbReference type="GO" id="GO:0005829">
    <property type="term" value="C:cytosol"/>
    <property type="evidence" value="ECO:0007669"/>
    <property type="project" value="TreeGrafter"/>
</dbReference>
<dbReference type="OMA" id="LAQRMNN"/>
<dbReference type="Pfam" id="PF00591">
    <property type="entry name" value="Glycos_transf_3"/>
    <property type="match status" value="1"/>
</dbReference>
<feature type="domain" description="Glycosyl transferase family 3 N-terminal" evidence="4">
    <location>
        <begin position="7"/>
        <end position="67"/>
    </location>
</feature>
<evidence type="ECO:0000259" key="3">
    <source>
        <dbReference type="Pfam" id="PF00591"/>
    </source>
</evidence>
<proteinExistence type="predicted"/>
<reference evidence="5 7" key="2">
    <citation type="journal article" date="2013" name="Nature">
        <title>Insights into bilaterian evolution from three spiralian genomes.</title>
        <authorList>
            <person name="Simakov O."/>
            <person name="Marletaz F."/>
            <person name="Cho S.J."/>
            <person name="Edsinger-Gonzales E."/>
            <person name="Havlak P."/>
            <person name="Hellsten U."/>
            <person name="Kuo D.H."/>
            <person name="Larsson T."/>
            <person name="Lv J."/>
            <person name="Arendt D."/>
            <person name="Savage R."/>
            <person name="Osoegawa K."/>
            <person name="de Jong P."/>
            <person name="Grimwood J."/>
            <person name="Chapman J.A."/>
            <person name="Shapiro H."/>
            <person name="Aerts A."/>
            <person name="Otillar R.P."/>
            <person name="Terry A.Y."/>
            <person name="Boore J.L."/>
            <person name="Grigoriev I.V."/>
            <person name="Lindberg D.R."/>
            <person name="Seaver E.C."/>
            <person name="Weisblat D.A."/>
            <person name="Putnam N.H."/>
            <person name="Rokhsar D.S."/>
        </authorList>
    </citation>
    <scope>NUCLEOTIDE SEQUENCE</scope>
    <source>
        <strain evidence="5 7">I ESC-2004</strain>
    </source>
</reference>
<dbReference type="EMBL" id="KB299137">
    <property type="protein sequence ID" value="ELU08361.1"/>
    <property type="molecule type" value="Genomic_DNA"/>
</dbReference>
<dbReference type="Proteomes" id="UP000014760">
    <property type="component" value="Unassembled WGS sequence"/>
</dbReference>
<dbReference type="InterPro" id="IPR000312">
    <property type="entry name" value="Glycosyl_Trfase_fam3"/>
</dbReference>
<dbReference type="Gene3D" id="1.20.970.10">
    <property type="entry name" value="Transferase, Pyrimidine Nucleoside Phosphorylase, Chain C"/>
    <property type="match status" value="1"/>
</dbReference>
<organism evidence="5">
    <name type="scientific">Capitella teleta</name>
    <name type="common">Polychaete worm</name>
    <dbReference type="NCBI Taxonomy" id="283909"/>
    <lineage>
        <taxon>Eukaryota</taxon>
        <taxon>Metazoa</taxon>
        <taxon>Spiralia</taxon>
        <taxon>Lophotrochozoa</taxon>
        <taxon>Annelida</taxon>
        <taxon>Polychaeta</taxon>
        <taxon>Sedentaria</taxon>
        <taxon>Scolecida</taxon>
        <taxon>Capitellidae</taxon>
        <taxon>Capitella</taxon>
    </lineage>
</organism>
<dbReference type="GO" id="GO:0006206">
    <property type="term" value="P:pyrimidine nucleobase metabolic process"/>
    <property type="evidence" value="ECO:0007669"/>
    <property type="project" value="InterPro"/>
</dbReference>
<dbReference type="SUPFAM" id="SSF47648">
    <property type="entry name" value="Nucleoside phosphorylase/phosphoribosyltransferase N-terminal domain"/>
    <property type="match status" value="1"/>
</dbReference>
<reference evidence="6" key="3">
    <citation type="submission" date="2015-06" db="UniProtKB">
        <authorList>
            <consortium name="EnsemblMetazoa"/>
        </authorList>
    </citation>
    <scope>IDENTIFICATION</scope>
</reference>
<protein>
    <recommendedName>
        <fullName evidence="8">Thymidine phosphorylase</fullName>
    </recommendedName>
</protein>
<dbReference type="SUPFAM" id="SSF52418">
    <property type="entry name" value="Nucleoside phosphorylase/phosphoribosyltransferase catalytic domain"/>
    <property type="match status" value="1"/>
</dbReference>
<dbReference type="InterPro" id="IPR017459">
    <property type="entry name" value="Glycosyl_Trfase_fam3_N_dom"/>
</dbReference>
<name>R7UY47_CAPTE</name>
<dbReference type="OrthoDB" id="445007at2759"/>
<evidence type="ECO:0000256" key="2">
    <source>
        <dbReference type="ARBA" id="ARBA00022679"/>
    </source>
</evidence>